<feature type="transmembrane region" description="Helical" evidence="1">
    <location>
        <begin position="305"/>
        <end position="327"/>
    </location>
</feature>
<sequence>MHEVIMNSEKAVVILILLLQGLYVGAQPLSEKPYSLAINVVFDIYSETRGNIYVDFSWYGSMADQYMKLISNITEQKFKGILVSKVRNLTDKPLLGGFLKFSPSSDPSISIVNGTLGSYRFLKASISIPIEVVSGEIRTSNGTRAVVYSTMPEDSRISELYLGMYDVFNLTFILPPNYKVSFVLPSEPSMIYIVEQQGTKRVAVNWFTTNPYSAKLTGVEIGIFKIYASTSAEDIGSIAQNYNEAYKALSGKVFSNSPSNTGSSARKFFEGFIALSTLTPPLLKYNKTELLAYYNQVMSSIVNPAFIYAPPLIASIISSIILVLYYIRYKKYKRVV</sequence>
<evidence type="ECO:0000256" key="1">
    <source>
        <dbReference type="SAM" id="Phobius"/>
    </source>
</evidence>
<evidence type="ECO:0000313" key="2">
    <source>
        <dbReference type="EMBL" id="RSN72604.1"/>
    </source>
</evidence>
<organism evidence="2 3">
    <name type="scientific">Candidatus Methanodesulfokora washburnensis</name>
    <dbReference type="NCBI Taxonomy" id="2478471"/>
    <lineage>
        <taxon>Archaea</taxon>
        <taxon>Thermoproteota</taxon>
        <taxon>Candidatus Korarchaeia</taxon>
        <taxon>Candidatus Korarchaeia incertae sedis</taxon>
        <taxon>Candidatus Methanodesulfokora</taxon>
    </lineage>
</organism>
<keyword evidence="1" id="KW-0812">Transmembrane</keyword>
<gene>
    <name evidence="2" type="ORF">D6D85_13335</name>
</gene>
<keyword evidence="1" id="KW-0472">Membrane</keyword>
<comment type="caution">
    <text evidence="2">The sequence shown here is derived from an EMBL/GenBank/DDBJ whole genome shotgun (WGS) entry which is preliminary data.</text>
</comment>
<name>A0A3R9PTH5_9CREN</name>
<evidence type="ECO:0000313" key="3">
    <source>
        <dbReference type="Proteomes" id="UP000277582"/>
    </source>
</evidence>
<dbReference type="AlphaFoldDB" id="A0A3R9PTH5"/>
<dbReference type="EMBL" id="RCOS01000146">
    <property type="protein sequence ID" value="RSN72604.1"/>
    <property type="molecule type" value="Genomic_DNA"/>
</dbReference>
<accession>A0A3R9PTH5</accession>
<reference evidence="2 3" key="1">
    <citation type="submission" date="2018-10" db="EMBL/GenBank/DDBJ databases">
        <title>Co-occurring genomic capacity for anaerobic methane metabolism and dissimilatory sulfite reduction discovered in the Korarchaeota.</title>
        <authorList>
            <person name="Mckay L.J."/>
            <person name="Dlakic M."/>
            <person name="Fields M.W."/>
            <person name="Delmont T.O."/>
            <person name="Eren A.M."/>
            <person name="Jay Z.J."/>
            <person name="Klingelsmith K.B."/>
            <person name="Rusch D.B."/>
            <person name="Inskeep W.P."/>
        </authorList>
    </citation>
    <scope>NUCLEOTIDE SEQUENCE [LARGE SCALE GENOMIC DNA]</scope>
    <source>
        <strain evidence="2 3">MDKW</strain>
    </source>
</reference>
<dbReference type="Proteomes" id="UP000277582">
    <property type="component" value="Unassembled WGS sequence"/>
</dbReference>
<proteinExistence type="predicted"/>
<keyword evidence="3" id="KW-1185">Reference proteome</keyword>
<protein>
    <submittedName>
        <fullName evidence="2">Uncharacterized protein</fullName>
    </submittedName>
</protein>
<keyword evidence="1" id="KW-1133">Transmembrane helix</keyword>